<evidence type="ECO:0000313" key="5">
    <source>
        <dbReference type="Proteomes" id="UP000294257"/>
    </source>
</evidence>
<keyword evidence="3" id="KW-0472">Membrane</keyword>
<keyword evidence="3" id="KW-1133">Transmembrane helix</keyword>
<dbReference type="AlphaFoldDB" id="A0A4Q7KKJ6"/>
<feature type="compositionally biased region" description="Low complexity" evidence="2">
    <location>
        <begin position="188"/>
        <end position="230"/>
    </location>
</feature>
<keyword evidence="1" id="KW-0175">Coiled coil</keyword>
<feature type="coiled-coil region" evidence="1">
    <location>
        <begin position="104"/>
        <end position="141"/>
    </location>
</feature>
<gene>
    <name evidence="4" type="ORF">EV193_108144</name>
</gene>
<feature type="transmembrane region" description="Helical" evidence="3">
    <location>
        <begin position="73"/>
        <end position="93"/>
    </location>
</feature>
<sequence length="230" mass="24823">MTAPTRTRTRVPTRVTNRSATTIPATPAPLEERPARRTRSAAAERAYAKRAQRMGEAPAVKAKAETRRAGSKVPFVVLIMGLLAVGVVSTLWLSTQAVADSYRLDQAKTAATNLAERAERLRREVAQLDSAQALSERAKAQGMIPANDPARMVVRPDGSISVVGDAKPVRPAPPPPPPAPPAPPEQQTPPAQTQQQAPPAQQTQQQAQRQTQRQTQQPTQTQQPPRQGAR</sequence>
<protein>
    <recommendedName>
        <fullName evidence="6">Cell division protein FtsB</fullName>
    </recommendedName>
</protein>
<organism evidence="4 5">
    <name type="scientific">Herbihabitans rhizosphaerae</name>
    <dbReference type="NCBI Taxonomy" id="1872711"/>
    <lineage>
        <taxon>Bacteria</taxon>
        <taxon>Bacillati</taxon>
        <taxon>Actinomycetota</taxon>
        <taxon>Actinomycetes</taxon>
        <taxon>Pseudonocardiales</taxon>
        <taxon>Pseudonocardiaceae</taxon>
        <taxon>Herbihabitans</taxon>
    </lineage>
</organism>
<feature type="compositionally biased region" description="Low complexity" evidence="2">
    <location>
        <begin position="1"/>
        <end position="18"/>
    </location>
</feature>
<feature type="region of interest" description="Disordered" evidence="2">
    <location>
        <begin position="161"/>
        <end position="230"/>
    </location>
</feature>
<evidence type="ECO:0000256" key="3">
    <source>
        <dbReference type="SAM" id="Phobius"/>
    </source>
</evidence>
<feature type="region of interest" description="Disordered" evidence="2">
    <location>
        <begin position="1"/>
        <end position="59"/>
    </location>
</feature>
<comment type="caution">
    <text evidence="4">The sequence shown here is derived from an EMBL/GenBank/DDBJ whole genome shotgun (WGS) entry which is preliminary data.</text>
</comment>
<evidence type="ECO:0008006" key="6">
    <source>
        <dbReference type="Google" id="ProtNLM"/>
    </source>
</evidence>
<dbReference type="Proteomes" id="UP000294257">
    <property type="component" value="Unassembled WGS sequence"/>
</dbReference>
<dbReference type="EMBL" id="SGWQ01000008">
    <property type="protein sequence ID" value="RZS34795.1"/>
    <property type="molecule type" value="Genomic_DNA"/>
</dbReference>
<proteinExistence type="predicted"/>
<evidence type="ECO:0000256" key="1">
    <source>
        <dbReference type="SAM" id="Coils"/>
    </source>
</evidence>
<evidence type="ECO:0000256" key="2">
    <source>
        <dbReference type="SAM" id="MobiDB-lite"/>
    </source>
</evidence>
<evidence type="ECO:0000313" key="4">
    <source>
        <dbReference type="EMBL" id="RZS34795.1"/>
    </source>
</evidence>
<keyword evidence="5" id="KW-1185">Reference proteome</keyword>
<accession>A0A4Q7KKJ6</accession>
<name>A0A4Q7KKJ6_9PSEU</name>
<keyword evidence="3" id="KW-0812">Transmembrane</keyword>
<feature type="compositionally biased region" description="Pro residues" evidence="2">
    <location>
        <begin position="170"/>
        <end position="187"/>
    </location>
</feature>
<reference evidence="4 5" key="1">
    <citation type="submission" date="2019-02" db="EMBL/GenBank/DDBJ databases">
        <title>Genomic Encyclopedia of Type Strains, Phase IV (KMG-IV): sequencing the most valuable type-strain genomes for metagenomic binning, comparative biology and taxonomic classification.</title>
        <authorList>
            <person name="Goeker M."/>
        </authorList>
    </citation>
    <scope>NUCLEOTIDE SEQUENCE [LARGE SCALE GENOMIC DNA]</scope>
    <source>
        <strain evidence="4 5">DSM 101727</strain>
    </source>
</reference>